<name>A0ACC2RM83_9FUNG</name>
<reference evidence="1" key="1">
    <citation type="submission" date="2022-04" db="EMBL/GenBank/DDBJ databases">
        <title>Genome of the entomopathogenic fungus Entomophthora muscae.</title>
        <authorList>
            <person name="Elya C."/>
            <person name="Lovett B.R."/>
            <person name="Lee E."/>
            <person name="Macias A.M."/>
            <person name="Hajek A.E."/>
            <person name="De Bivort B.L."/>
            <person name="Kasson M.T."/>
            <person name="De Fine Licht H.H."/>
            <person name="Stajich J.E."/>
        </authorList>
    </citation>
    <scope>NUCLEOTIDE SEQUENCE</scope>
    <source>
        <strain evidence="1">Berkeley</strain>
    </source>
</reference>
<sequence>MQMITLEGNNALLSFAQKESEKATHQPIVKTNFVLLAVQVVSAYVQTSTALMRVFMTRSDLCYVTSCFLCPWSKKTLTSLNRGGTACGQKSQCRFPHLDPGCQ</sequence>
<evidence type="ECO:0000313" key="1">
    <source>
        <dbReference type="EMBL" id="KAJ9051196.1"/>
    </source>
</evidence>
<accession>A0ACC2RM83</accession>
<keyword evidence="2" id="KW-1185">Reference proteome</keyword>
<dbReference type="EMBL" id="QTSX02007120">
    <property type="protein sequence ID" value="KAJ9051196.1"/>
    <property type="molecule type" value="Genomic_DNA"/>
</dbReference>
<protein>
    <submittedName>
        <fullName evidence="1">Uncharacterized protein</fullName>
    </submittedName>
</protein>
<organism evidence="1 2">
    <name type="scientific">Entomophthora muscae</name>
    <dbReference type="NCBI Taxonomy" id="34485"/>
    <lineage>
        <taxon>Eukaryota</taxon>
        <taxon>Fungi</taxon>
        <taxon>Fungi incertae sedis</taxon>
        <taxon>Zoopagomycota</taxon>
        <taxon>Entomophthoromycotina</taxon>
        <taxon>Entomophthoromycetes</taxon>
        <taxon>Entomophthorales</taxon>
        <taxon>Entomophthoraceae</taxon>
        <taxon>Entomophthora</taxon>
    </lineage>
</organism>
<proteinExistence type="predicted"/>
<gene>
    <name evidence="1" type="ORF">DSO57_1007037</name>
</gene>
<dbReference type="Proteomes" id="UP001165960">
    <property type="component" value="Unassembled WGS sequence"/>
</dbReference>
<evidence type="ECO:0000313" key="2">
    <source>
        <dbReference type="Proteomes" id="UP001165960"/>
    </source>
</evidence>
<comment type="caution">
    <text evidence="1">The sequence shown here is derived from an EMBL/GenBank/DDBJ whole genome shotgun (WGS) entry which is preliminary data.</text>
</comment>